<comment type="caution">
    <text evidence="4">The sequence shown here is derived from an EMBL/GenBank/DDBJ whole genome shotgun (WGS) entry which is preliminary data.</text>
</comment>
<dbReference type="SUPFAM" id="SSF53474">
    <property type="entry name" value="alpha/beta-Hydrolases"/>
    <property type="match status" value="1"/>
</dbReference>
<dbReference type="Gene3D" id="1.10.510.10">
    <property type="entry name" value="Transferase(Phosphotransferase) domain 1"/>
    <property type="match status" value="1"/>
</dbReference>
<accession>A0A8H7SFL7</accession>
<dbReference type="GO" id="GO:0006629">
    <property type="term" value="P:lipid metabolic process"/>
    <property type="evidence" value="ECO:0007669"/>
    <property type="project" value="InterPro"/>
</dbReference>
<dbReference type="InterPro" id="IPR029058">
    <property type="entry name" value="AB_hydrolase_fold"/>
</dbReference>
<keyword evidence="2" id="KW-0812">Transmembrane</keyword>
<dbReference type="GO" id="GO:0008374">
    <property type="term" value="F:O-acyltransferase activity"/>
    <property type="evidence" value="ECO:0007669"/>
    <property type="project" value="InterPro"/>
</dbReference>
<dbReference type="GO" id="GO:0004672">
    <property type="term" value="F:protein kinase activity"/>
    <property type="evidence" value="ECO:0007669"/>
    <property type="project" value="InterPro"/>
</dbReference>
<evidence type="ECO:0000313" key="5">
    <source>
        <dbReference type="Proteomes" id="UP000613177"/>
    </source>
</evidence>
<dbReference type="Pfam" id="PF02450">
    <property type="entry name" value="LCAT"/>
    <property type="match status" value="1"/>
</dbReference>
<dbReference type="GO" id="GO:0006409">
    <property type="term" value="P:tRNA export from nucleus"/>
    <property type="evidence" value="ECO:0007669"/>
    <property type="project" value="TreeGrafter"/>
</dbReference>
<feature type="compositionally biased region" description="Basic and acidic residues" evidence="1">
    <location>
        <begin position="1418"/>
        <end position="1444"/>
    </location>
</feature>
<proteinExistence type="predicted"/>
<protein>
    <recommendedName>
        <fullName evidence="3">Protein kinase domain-containing protein</fullName>
    </recommendedName>
</protein>
<name>A0A8H7SFL7_9FUNG</name>
<evidence type="ECO:0000313" key="4">
    <source>
        <dbReference type="EMBL" id="KAG2228559.1"/>
    </source>
</evidence>
<feature type="domain" description="Protein kinase" evidence="3">
    <location>
        <begin position="660"/>
        <end position="928"/>
    </location>
</feature>
<dbReference type="EMBL" id="JAEPRE010000417">
    <property type="protein sequence ID" value="KAG2228559.1"/>
    <property type="molecule type" value="Genomic_DNA"/>
</dbReference>
<feature type="transmembrane region" description="Helical" evidence="2">
    <location>
        <begin position="49"/>
        <end position="66"/>
    </location>
</feature>
<dbReference type="PANTHER" id="PTHR12984">
    <property type="entry name" value="SCY1-RELATED S/T PROTEIN KINASE-LIKE"/>
    <property type="match status" value="1"/>
</dbReference>
<keyword evidence="5" id="KW-1185">Reference proteome</keyword>
<keyword evidence="2" id="KW-0472">Membrane</keyword>
<evidence type="ECO:0000259" key="3">
    <source>
        <dbReference type="PROSITE" id="PS50011"/>
    </source>
</evidence>
<dbReference type="InterPro" id="IPR016024">
    <property type="entry name" value="ARM-type_fold"/>
</dbReference>
<reference evidence="4" key="1">
    <citation type="submission" date="2021-01" db="EMBL/GenBank/DDBJ databases">
        <title>Metabolic potential, ecology and presence of endohyphal bacteria is reflected in genomic diversity of Mucoromycotina.</title>
        <authorList>
            <person name="Muszewska A."/>
            <person name="Okrasinska A."/>
            <person name="Steczkiewicz K."/>
            <person name="Drgas O."/>
            <person name="Orlowska M."/>
            <person name="Perlinska-Lenart U."/>
            <person name="Aleksandrzak-Piekarczyk T."/>
            <person name="Szatraj K."/>
            <person name="Zielenkiewicz U."/>
            <person name="Pilsyk S."/>
            <person name="Malc E."/>
            <person name="Mieczkowski P."/>
            <person name="Kruszewska J.S."/>
            <person name="Biernat P."/>
            <person name="Pawlowska J."/>
        </authorList>
    </citation>
    <scope>NUCLEOTIDE SEQUENCE</scope>
    <source>
        <strain evidence="4">WA0000018081</strain>
    </source>
</reference>
<gene>
    <name evidence="4" type="ORF">INT48_004258</name>
</gene>
<dbReference type="PANTHER" id="PTHR12984:SF3">
    <property type="entry name" value="N-TERMINAL KINASE-LIKE PROTEIN"/>
    <property type="match status" value="1"/>
</dbReference>
<dbReference type="PROSITE" id="PS50011">
    <property type="entry name" value="PROTEIN_KINASE_DOM"/>
    <property type="match status" value="1"/>
</dbReference>
<dbReference type="InterPro" id="IPR003386">
    <property type="entry name" value="LACT/PDAT_acylTrfase"/>
</dbReference>
<organism evidence="4 5">
    <name type="scientific">Thamnidium elegans</name>
    <dbReference type="NCBI Taxonomy" id="101142"/>
    <lineage>
        <taxon>Eukaryota</taxon>
        <taxon>Fungi</taxon>
        <taxon>Fungi incertae sedis</taxon>
        <taxon>Mucoromycota</taxon>
        <taxon>Mucoromycotina</taxon>
        <taxon>Mucoromycetes</taxon>
        <taxon>Mucorales</taxon>
        <taxon>Mucorineae</taxon>
        <taxon>Mucoraceae</taxon>
        <taxon>Thamnidium</taxon>
    </lineage>
</organism>
<dbReference type="Gene3D" id="3.30.200.20">
    <property type="entry name" value="Phosphorylase Kinase, domain 1"/>
    <property type="match status" value="1"/>
</dbReference>
<dbReference type="InterPro" id="IPR011989">
    <property type="entry name" value="ARM-like"/>
</dbReference>
<dbReference type="InterPro" id="IPR000719">
    <property type="entry name" value="Prot_kinase_dom"/>
</dbReference>
<dbReference type="SUPFAM" id="SSF48371">
    <property type="entry name" value="ARM repeat"/>
    <property type="match status" value="1"/>
</dbReference>
<dbReference type="SUPFAM" id="SSF56112">
    <property type="entry name" value="Protein kinase-like (PK-like)"/>
    <property type="match status" value="1"/>
</dbReference>
<evidence type="ECO:0000256" key="1">
    <source>
        <dbReference type="SAM" id="MobiDB-lite"/>
    </source>
</evidence>
<dbReference type="GO" id="GO:0005524">
    <property type="term" value="F:ATP binding"/>
    <property type="evidence" value="ECO:0007669"/>
    <property type="project" value="InterPro"/>
</dbReference>
<evidence type="ECO:0000256" key="2">
    <source>
        <dbReference type="SAM" id="Phobius"/>
    </source>
</evidence>
<feature type="region of interest" description="Disordered" evidence="1">
    <location>
        <begin position="466"/>
        <end position="486"/>
    </location>
</feature>
<dbReference type="GO" id="GO:0005737">
    <property type="term" value="C:cytoplasm"/>
    <property type="evidence" value="ECO:0007669"/>
    <property type="project" value="TreeGrafter"/>
</dbReference>
<sequence>MVAVKKRRDSLCHSDIHVNRHGRELPEDIMADSGRMFIEHRPFYRWKRFNFIVGVSVGLIAMYAASTTPVARNLDAFQDYLLLQLADMDLTHIFPQSDMMDEFLGNFTSMIKPTPPTEASFMPAEEFKDELGLKPHFPVVMIPGIVSSGLESWGTSEKSKKYFRKRMWGTMTMVRSVLLDKESWVEHIMLDPETGLDPPGYKIRAVHGVEAADYFITGYWVWAKIIENLATIGYDTNNMHFASYDWRLSFGNLEVRDAYFSHLRSTIELSKKKSGLKTVVVTHSMGSSMFPYFLKWVESSKGGDGGNRWVNDHIESFVNIGGPLMGVPKAVTSLMSGETRDTMSLGSFGAYVLEKFFSRRERTKLMRNWLGGASMLPKGGEAVWGSEESAPDDEENEKFSSFGNMISFVPHPEGINENSTDTPSGPQDPLIRNYTVSSTIDLLLNSADGTFNRHLHANYSYGITTNKKQLKQNDDDPTKWSNPLESRLPNAPDMKIYCFYGVGTSTERSYYYAVADEDLEEDCLENANSSGCTHEHKHEHNTEAVGAEPPLHIRYPSLYIDANVNDPIQRIETGIRFSDGDGTVPLLSLGYMSAPSGAWRKHADLYNPGHVSIIPREYQNEVSPSKLDVRGGYKSSDHIDILGNWEMTLDLLQIVSGLVKSSLSLLGNNTPGFGYSIGDKVEFYSDQSIWNLHHGLKKDDGSEVSIFVFDCIKNKDRVQLARNAFKRIRTMRHPDVLRYLDGIETEQSIMFVTDPIEPLSSQLNQDPDKNLVIWGLYKVANAIKFLNNDCDMVHGSVKIASIFTNKAGEWKLGGFELLCSMKEESPIILTFGGLVPDAQRYATPEVKKSGWTAIKDLPAGAIDSYHLGCLVYEAYNHRFESTDSLISQKGTIPVNMQRVYTSLLNPSFKSRATADTFLDEGLRPKGFFSNDFIKVNLFLENISIKEQSEKEGFFRKLDSSIETFPSEFSKHKILPELIKAFEFGSGGAKALSAIVKVGDHLSTEEYQAVIIEPIIRMFSSPDRAIRVSLLENMPKFIDHMTNKMVTTQVFPNIATGFTDTIPIIREQTIKSILLLVPKLNERIVNYDLLKYLAKLQMDPEPGIRTNTTICLGKIAKYLSDSTRRKVLVPAFTRSLRDGFFHARIAALMALNATSEYYDAQECATRIIPAVSLVLVDKEKPVRDQAFKVINFLINKVQDFAEKMPVTAIIEQSDTPVPEDIAAQGASMSGVFGGATKGLAGWAVSSIQSRFASPNGEIENPIGSPSPASIESHKAAKPTQQSSLAMSNQLGMQTIEADEAIGNDNDGWDEEDNTDFGFNQPEEVNTTWGKYCAIHYSILLLSITPLDNFEKPATPSSPLPVHATPVSSFGAYGNSGSKAQGSMKLGHKPKVNDLDLLDDDSSEINNAQYAAEIPSRDSPANKDDRKAELERRREERRQRMAELREKKKGGIGAKKIENIGL</sequence>
<dbReference type="Proteomes" id="UP000613177">
    <property type="component" value="Unassembled WGS sequence"/>
</dbReference>
<keyword evidence="2" id="KW-1133">Transmembrane helix</keyword>
<dbReference type="Gene3D" id="3.40.50.1820">
    <property type="entry name" value="alpha/beta hydrolase"/>
    <property type="match status" value="1"/>
</dbReference>
<dbReference type="InterPro" id="IPR051177">
    <property type="entry name" value="CIK-Related_Protein"/>
</dbReference>
<feature type="region of interest" description="Disordered" evidence="1">
    <location>
        <begin position="1254"/>
        <end position="1282"/>
    </location>
</feature>
<dbReference type="InterPro" id="IPR011009">
    <property type="entry name" value="Kinase-like_dom_sf"/>
</dbReference>
<dbReference type="Gene3D" id="1.25.10.10">
    <property type="entry name" value="Leucine-rich Repeat Variant"/>
    <property type="match status" value="1"/>
</dbReference>
<feature type="region of interest" description="Disordered" evidence="1">
    <location>
        <begin position="1371"/>
        <end position="1460"/>
    </location>
</feature>